<proteinExistence type="predicted"/>
<dbReference type="InterPro" id="IPR017941">
    <property type="entry name" value="Rieske_2Fe-2S"/>
</dbReference>
<dbReference type="EMBL" id="JBANDC010000008">
    <property type="protein sequence ID" value="MEM4988296.1"/>
    <property type="molecule type" value="Genomic_DNA"/>
</dbReference>
<dbReference type="PROSITE" id="PS51296">
    <property type="entry name" value="RIESKE"/>
    <property type="match status" value="1"/>
</dbReference>
<dbReference type="SUPFAM" id="SSF50022">
    <property type="entry name" value="ISP domain"/>
    <property type="match status" value="1"/>
</dbReference>
<gene>
    <name evidence="7" type="ORF">V8G57_12945</name>
</gene>
<name>A0ABU9PWB9_9BURK</name>
<keyword evidence="5" id="KW-0411">Iron-sulfur</keyword>
<evidence type="ECO:0000256" key="4">
    <source>
        <dbReference type="ARBA" id="ARBA00023004"/>
    </source>
</evidence>
<dbReference type="InterPro" id="IPR044043">
    <property type="entry name" value="VanA_C_cat"/>
</dbReference>
<protein>
    <submittedName>
        <fullName evidence="7">Aromatic ring-hydroxylating dioxygenase subunit alpha</fullName>
    </submittedName>
</protein>
<keyword evidence="2" id="KW-0479">Metal-binding</keyword>
<evidence type="ECO:0000256" key="5">
    <source>
        <dbReference type="ARBA" id="ARBA00023014"/>
    </source>
</evidence>
<dbReference type="InterPro" id="IPR050584">
    <property type="entry name" value="Cholesterol_7-desaturase"/>
</dbReference>
<dbReference type="Gene3D" id="3.90.380.10">
    <property type="entry name" value="Naphthalene 1,2-dioxygenase Alpha Subunit, Chain A, domain 1"/>
    <property type="match status" value="1"/>
</dbReference>
<dbReference type="PANTHER" id="PTHR21266">
    <property type="entry name" value="IRON-SULFUR DOMAIN CONTAINING PROTEIN"/>
    <property type="match status" value="1"/>
</dbReference>
<dbReference type="PANTHER" id="PTHR21266:SF60">
    <property type="entry name" value="3-KETOSTEROID-9-ALPHA-MONOOXYGENASE, OXYGENASE COMPONENT"/>
    <property type="match status" value="1"/>
</dbReference>
<dbReference type="RefSeq" id="WP_342829744.1">
    <property type="nucleotide sequence ID" value="NZ_JBANDC010000008.1"/>
</dbReference>
<sequence>MLIRNSWYVAALSSEIKTELFARKILNENIVMYRTSDGTLAVLEDRCPHRQVPLSKGRLQGDTLVCWYHGLQFDAKGKCIHIPSQQLIPQRACVKTYPAAEKYGFVWLWMGEPALSDEALIPDHSVCSSAQFAGEMCYTHVLTDYRLAIDNLLDLTHINYVHTETISSIAVAETPPAITVSEREVRVSRVLRKEKNSPLLRKMMGLDYIDRTQEVIFWPVGNTRVETTARAPGETDGIALRLFTTSIFTPETVDSSHIWVGMHRDFALDNQPLTQMILQEVVKTVLEDKDVTEHLQQNWKQSAPIVHLAVDQAAAAARRMLADLRLQEAGVRERGIVEFDLRNATPVDSRMGEAGVEVV</sequence>
<dbReference type="Gene3D" id="2.102.10.10">
    <property type="entry name" value="Rieske [2Fe-2S] iron-sulphur domain"/>
    <property type="match status" value="1"/>
</dbReference>
<comment type="caution">
    <text evidence="7">The sequence shown here is derived from an EMBL/GenBank/DDBJ whole genome shotgun (WGS) entry which is preliminary data.</text>
</comment>
<organism evidence="7 8">
    <name type="scientific">Collimonas rhizosphaerae</name>
    <dbReference type="NCBI Taxonomy" id="3126357"/>
    <lineage>
        <taxon>Bacteria</taxon>
        <taxon>Pseudomonadati</taxon>
        <taxon>Pseudomonadota</taxon>
        <taxon>Betaproteobacteria</taxon>
        <taxon>Burkholderiales</taxon>
        <taxon>Oxalobacteraceae</taxon>
        <taxon>Collimonas</taxon>
    </lineage>
</organism>
<keyword evidence="1" id="KW-0001">2Fe-2S</keyword>
<keyword evidence="4" id="KW-0408">Iron</keyword>
<keyword evidence="8" id="KW-1185">Reference proteome</keyword>
<dbReference type="Pfam" id="PF19112">
    <property type="entry name" value="VanA_C"/>
    <property type="match status" value="1"/>
</dbReference>
<evidence type="ECO:0000313" key="7">
    <source>
        <dbReference type="EMBL" id="MEM4988296.1"/>
    </source>
</evidence>
<evidence type="ECO:0000256" key="1">
    <source>
        <dbReference type="ARBA" id="ARBA00022714"/>
    </source>
</evidence>
<dbReference type="Proteomes" id="UP001495910">
    <property type="component" value="Unassembled WGS sequence"/>
</dbReference>
<keyword evidence="3" id="KW-0560">Oxidoreductase</keyword>
<evidence type="ECO:0000256" key="2">
    <source>
        <dbReference type="ARBA" id="ARBA00022723"/>
    </source>
</evidence>
<evidence type="ECO:0000259" key="6">
    <source>
        <dbReference type="PROSITE" id="PS51296"/>
    </source>
</evidence>
<dbReference type="InterPro" id="IPR036922">
    <property type="entry name" value="Rieske_2Fe-2S_sf"/>
</dbReference>
<dbReference type="SUPFAM" id="SSF55961">
    <property type="entry name" value="Bet v1-like"/>
    <property type="match status" value="1"/>
</dbReference>
<feature type="domain" description="Rieske" evidence="6">
    <location>
        <begin position="7"/>
        <end position="108"/>
    </location>
</feature>
<reference evidence="7 8" key="1">
    <citation type="submission" date="2024-02" db="EMBL/GenBank/DDBJ databases">
        <title>Draft genome sequence of Collimonas sp. strain H4R21, an effective mineral-weathering bacterial strain isolated from the beech rhizosphere.</title>
        <authorList>
            <person name="Morin E."/>
            <person name="Uroz S."/>
            <person name="Leveau J.H.J."/>
            <person name="Kumar R."/>
            <person name="Rey M.W."/>
            <person name="Pham J."/>
        </authorList>
    </citation>
    <scope>NUCLEOTIDE SEQUENCE [LARGE SCALE GENOMIC DNA]</scope>
    <source>
        <strain evidence="7 8">H4R21</strain>
    </source>
</reference>
<keyword evidence="7" id="KW-0223">Dioxygenase</keyword>
<accession>A0ABU9PWB9</accession>
<dbReference type="GO" id="GO:0051213">
    <property type="term" value="F:dioxygenase activity"/>
    <property type="evidence" value="ECO:0007669"/>
    <property type="project" value="UniProtKB-KW"/>
</dbReference>
<dbReference type="Pfam" id="PF00355">
    <property type="entry name" value="Rieske"/>
    <property type="match status" value="1"/>
</dbReference>
<evidence type="ECO:0000256" key="3">
    <source>
        <dbReference type="ARBA" id="ARBA00023002"/>
    </source>
</evidence>
<evidence type="ECO:0000313" key="8">
    <source>
        <dbReference type="Proteomes" id="UP001495910"/>
    </source>
</evidence>